<dbReference type="RefSeq" id="WP_158360799.1">
    <property type="nucleotide sequence ID" value="NZ_CP034897.1"/>
</dbReference>
<dbReference type="AlphaFoldDB" id="A0A4D6XV89"/>
<organism evidence="1 2">
    <name type="scientific">Buchnera aphidicola</name>
    <name type="common">Aphis craccivora</name>
    <dbReference type="NCBI Taxonomy" id="466616"/>
    <lineage>
        <taxon>Bacteria</taxon>
        <taxon>Pseudomonadati</taxon>
        <taxon>Pseudomonadota</taxon>
        <taxon>Gammaproteobacteria</taxon>
        <taxon>Enterobacterales</taxon>
        <taxon>Erwiniaceae</taxon>
        <taxon>Buchnera</taxon>
    </lineage>
</organism>
<dbReference type="Proteomes" id="UP001163441">
    <property type="component" value="Chromosome"/>
</dbReference>
<dbReference type="OrthoDB" id="6554633at2"/>
<evidence type="ECO:0000313" key="1">
    <source>
        <dbReference type="EMBL" id="WAI17729.1"/>
    </source>
</evidence>
<name>A0A4D6XV89_9GAMM</name>
<proteinExistence type="predicted"/>
<dbReference type="EMBL" id="CP113403">
    <property type="protein sequence ID" value="WAI17729.1"/>
    <property type="molecule type" value="Genomic_DNA"/>
</dbReference>
<reference evidence="1" key="1">
    <citation type="submission" date="2022-11" db="EMBL/GenBank/DDBJ databases">
        <title>The whole genome sequencing of pests is an important tool to study the evolution of the plant-insect interaction and insecticide resistance.</title>
        <authorList>
            <person name="Kananovich Y."/>
        </authorList>
    </citation>
    <scope>NUCLEOTIDE SEQUENCE</scope>
    <source>
        <strain evidence="1">BSU_Aph_2016</strain>
    </source>
</reference>
<accession>A0A4D6XV89</accession>
<gene>
    <name evidence="1" type="ORF">OWM53_02715</name>
</gene>
<sequence>MKKNNKKFYLQKKYIKALKNKILLHQIEIKNIQENIKYLSKKLNYINLYINRLSGINRPPHY</sequence>
<evidence type="ECO:0000313" key="2">
    <source>
        <dbReference type="Proteomes" id="UP001163441"/>
    </source>
</evidence>
<protein>
    <submittedName>
        <fullName evidence="1">Uncharacterized protein</fullName>
    </submittedName>
</protein>